<feature type="signal peptide" evidence="1">
    <location>
        <begin position="1"/>
        <end position="20"/>
    </location>
</feature>
<dbReference type="NCBIfam" id="NF033681">
    <property type="entry name" value="ExeM_NucH_DNase"/>
    <property type="match status" value="1"/>
</dbReference>
<dbReference type="PANTHER" id="PTHR42834">
    <property type="entry name" value="ENDONUCLEASE/EXONUCLEASE/PHOSPHATASE FAMILY PROTEIN (AFU_ORTHOLOGUE AFUA_3G09210)"/>
    <property type="match status" value="1"/>
</dbReference>
<evidence type="ECO:0000259" key="2">
    <source>
        <dbReference type="Pfam" id="PF03372"/>
    </source>
</evidence>
<keyword evidence="1" id="KW-0732">Signal</keyword>
<dbReference type="InterPro" id="IPR047971">
    <property type="entry name" value="ExeM-like"/>
</dbReference>
<dbReference type="GO" id="GO:0003824">
    <property type="term" value="F:catalytic activity"/>
    <property type="evidence" value="ECO:0007669"/>
    <property type="project" value="InterPro"/>
</dbReference>
<dbReference type="Gene3D" id="3.60.10.10">
    <property type="entry name" value="Endonuclease/exonuclease/phosphatase"/>
    <property type="match status" value="1"/>
</dbReference>
<evidence type="ECO:0000256" key="1">
    <source>
        <dbReference type="SAM" id="SignalP"/>
    </source>
</evidence>
<dbReference type="SUPFAM" id="SSF56219">
    <property type="entry name" value="DNase I-like"/>
    <property type="match status" value="1"/>
</dbReference>
<keyword evidence="4" id="KW-1185">Reference proteome</keyword>
<dbReference type="Proteomes" id="UP000229757">
    <property type="component" value="Chromosome"/>
</dbReference>
<dbReference type="PANTHER" id="PTHR42834:SF1">
    <property type="entry name" value="ENDONUCLEASE_EXONUCLEASE_PHOSPHATASE FAMILY PROTEIN (AFU_ORTHOLOGUE AFUA_3G09210)"/>
    <property type="match status" value="1"/>
</dbReference>
<reference evidence="3 4" key="1">
    <citation type="journal article" date="2017" name="Environ. Microbiol.">
        <title>Genomic and physiological analyses of 'Reinekea forsetii' reveal a versatile opportunistic lifestyle during spring algae blooms.</title>
        <authorList>
            <person name="Avci B."/>
            <person name="Hahnke R.L."/>
            <person name="Chafee M."/>
            <person name="Fischer T."/>
            <person name="Gruber-Vodicka H."/>
            <person name="Tegetmeyer H.E."/>
            <person name="Harder J."/>
            <person name="Fuchs B.M."/>
            <person name="Amann R.I."/>
            <person name="Teeling H."/>
        </authorList>
    </citation>
    <scope>NUCLEOTIDE SEQUENCE [LARGE SCALE GENOMIC DNA]</scope>
    <source>
        <strain evidence="3 4">Hel1_31_D35</strain>
    </source>
</reference>
<evidence type="ECO:0000313" key="4">
    <source>
        <dbReference type="Proteomes" id="UP000229757"/>
    </source>
</evidence>
<protein>
    <submittedName>
        <fullName evidence="3">Extracellular deoxyribonuclease (Required for catabolism of external DNA)</fullName>
    </submittedName>
</protein>
<dbReference type="KEGG" id="rfo:REIFOR_02063"/>
<evidence type="ECO:0000313" key="3">
    <source>
        <dbReference type="EMBL" id="ATX77198.1"/>
    </source>
</evidence>
<proteinExistence type="predicted"/>
<dbReference type="InterPro" id="IPR036691">
    <property type="entry name" value="Endo/exonu/phosph_ase_sf"/>
</dbReference>
<dbReference type="Pfam" id="PF03372">
    <property type="entry name" value="Exo_endo_phos"/>
    <property type="match status" value="1"/>
</dbReference>
<gene>
    <name evidence="3" type="ORF">REIFOR_02063</name>
</gene>
<dbReference type="CDD" id="cd10283">
    <property type="entry name" value="MnuA_DNase1-like"/>
    <property type="match status" value="1"/>
</dbReference>
<dbReference type="AlphaFoldDB" id="A0A2K8KR29"/>
<dbReference type="OrthoDB" id="9800417at2"/>
<dbReference type="CDD" id="cd04486">
    <property type="entry name" value="YhcR_OBF_like"/>
    <property type="match status" value="1"/>
</dbReference>
<dbReference type="EMBL" id="CP011797">
    <property type="protein sequence ID" value="ATX77198.1"/>
    <property type="molecule type" value="Genomic_DNA"/>
</dbReference>
<sequence length="609" mass="66640">MFKQLLIGVLATLIASFSYAEQKRASACGDPATRLAQIQGSGLVSPLLEQDVTVEAVVTLDLQAEHDMAGFFLQQDPTDDDANTSEGIFVYHSRTEVEVGDRVRLSGRVNEYFGVTQLHRIDDLKRCATNRALPPVTDLSLPLPYPESLEAMEGMRVRFSASLTVNDVAKLGRYGEFTLSQGRRSIPTDSARPGRAADAIGHANRLNQLVVDDGSTRQNPDPVPFPTPGLTAANSLRIGSTVQHLTGVIHFAFDTYRLIPTSPPRFQLDNPRRAAPLAVPNSDLRIASLNVRNYFNGDGLGGGWPSPRGASDGVELARQTSKLLAALVAIDADIVALMELENDGISQRSALASLRRALNAELPTDRHYQLIDPRVDRIGSDAISVGLLYRPARVQPINRARLLTSANSPNDTSGRALFNDALHRPALAQTFSHPSSSERLTLVVTHLKSKAQGRCAKWDDCDRGQGAYNLSRTRASQALNLWLGTDPTDSRAAHVLMVGDFNAYSQEDPIVDLINAGFSALQTPGGYSYVYQGQSGRLDHALASPALADKLLLAQEWHINSDEPSVLDYHREYKSTEQIDTYFAPDPYRSSDHDPLVLDFRLSMPARNR</sequence>
<organism evidence="3 4">
    <name type="scientific">Reinekea forsetii</name>
    <dbReference type="NCBI Taxonomy" id="1336806"/>
    <lineage>
        <taxon>Bacteria</taxon>
        <taxon>Pseudomonadati</taxon>
        <taxon>Pseudomonadota</taxon>
        <taxon>Gammaproteobacteria</taxon>
        <taxon>Oceanospirillales</taxon>
        <taxon>Saccharospirillaceae</taxon>
        <taxon>Reinekea</taxon>
    </lineage>
</organism>
<dbReference type="InterPro" id="IPR005135">
    <property type="entry name" value="Endo/exonuclease/phosphatase"/>
</dbReference>
<name>A0A2K8KR29_9GAMM</name>
<feature type="domain" description="Endonuclease/exonuclease/phosphatase" evidence="2">
    <location>
        <begin position="294"/>
        <end position="555"/>
    </location>
</feature>
<feature type="chain" id="PRO_5014804218" evidence="1">
    <location>
        <begin position="21"/>
        <end position="609"/>
    </location>
</feature>
<accession>A0A2K8KR29</accession>
<dbReference type="RefSeq" id="WP_100257476.1">
    <property type="nucleotide sequence ID" value="NZ_CP011797.1"/>
</dbReference>